<accession>A0A9N9HEH3</accession>
<feature type="non-terminal residue" evidence="1">
    <location>
        <position position="116"/>
    </location>
</feature>
<sequence>SRDQCIKTKVAVPIKSISSAEALEHITTASTEFELCIDQTYRGGNLTTLSDMETDDEAANEFIYATHKQSCYEMGHTFLFGTKYSFILKAEFTPEDSSTPGERRPMQMGCYGLGLS</sequence>
<name>A0A9N9HEH3_9GLOM</name>
<proteinExistence type="predicted"/>
<reference evidence="1" key="1">
    <citation type="submission" date="2021-06" db="EMBL/GenBank/DDBJ databases">
        <authorList>
            <person name="Kallberg Y."/>
            <person name="Tangrot J."/>
            <person name="Rosling A."/>
        </authorList>
    </citation>
    <scope>NUCLEOTIDE SEQUENCE</scope>
    <source>
        <strain evidence="1">IA702</strain>
    </source>
</reference>
<comment type="caution">
    <text evidence="1">The sequence shown here is derived from an EMBL/GenBank/DDBJ whole genome shotgun (WGS) entry which is preliminary data.</text>
</comment>
<dbReference type="Gene3D" id="3.30.930.10">
    <property type="entry name" value="Bira Bifunctional Protein, Domain 2"/>
    <property type="match status" value="1"/>
</dbReference>
<protein>
    <submittedName>
        <fullName evidence="1">10912_t:CDS:1</fullName>
    </submittedName>
</protein>
<evidence type="ECO:0000313" key="2">
    <source>
        <dbReference type="Proteomes" id="UP000789572"/>
    </source>
</evidence>
<dbReference type="SUPFAM" id="SSF55681">
    <property type="entry name" value="Class II aaRS and biotin synthetases"/>
    <property type="match status" value="1"/>
</dbReference>
<organism evidence="1 2">
    <name type="scientific">Paraglomus occultum</name>
    <dbReference type="NCBI Taxonomy" id="144539"/>
    <lineage>
        <taxon>Eukaryota</taxon>
        <taxon>Fungi</taxon>
        <taxon>Fungi incertae sedis</taxon>
        <taxon>Mucoromycota</taxon>
        <taxon>Glomeromycotina</taxon>
        <taxon>Glomeromycetes</taxon>
        <taxon>Paraglomerales</taxon>
        <taxon>Paraglomeraceae</taxon>
        <taxon>Paraglomus</taxon>
    </lineage>
</organism>
<dbReference type="InterPro" id="IPR045864">
    <property type="entry name" value="aa-tRNA-synth_II/BPL/LPL"/>
</dbReference>
<dbReference type="OrthoDB" id="10267474at2759"/>
<dbReference type="Proteomes" id="UP000789572">
    <property type="component" value="Unassembled WGS sequence"/>
</dbReference>
<keyword evidence="2" id="KW-1185">Reference proteome</keyword>
<gene>
    <name evidence="1" type="ORF">POCULU_LOCUS10875</name>
</gene>
<feature type="non-terminal residue" evidence="1">
    <location>
        <position position="1"/>
    </location>
</feature>
<dbReference type="EMBL" id="CAJVPJ010006522">
    <property type="protein sequence ID" value="CAG8669297.1"/>
    <property type="molecule type" value="Genomic_DNA"/>
</dbReference>
<dbReference type="AlphaFoldDB" id="A0A9N9HEH3"/>
<evidence type="ECO:0000313" key="1">
    <source>
        <dbReference type="EMBL" id="CAG8669297.1"/>
    </source>
</evidence>